<dbReference type="HOGENOM" id="CLU_082193_0_0_1"/>
<dbReference type="PANTHER" id="PTHR28242">
    <property type="entry name" value="PHOSPHORELAY INTERMEDIATE PROTEIN YPD1"/>
    <property type="match status" value="1"/>
</dbReference>
<dbReference type="GO" id="GO:0005737">
    <property type="term" value="C:cytoplasm"/>
    <property type="evidence" value="ECO:0007669"/>
    <property type="project" value="EnsemblFungi"/>
</dbReference>
<feature type="region of interest" description="Disordered" evidence="2">
    <location>
        <begin position="1"/>
        <end position="43"/>
    </location>
</feature>
<organism evidence="4 5">
    <name type="scientific">Schizosaccharomyces cryophilus (strain OY26 / ATCC MYA-4695 / CBS 11777 / NBRC 106824 / NRRL Y48691)</name>
    <name type="common">Fission yeast</name>
    <dbReference type="NCBI Taxonomy" id="653667"/>
    <lineage>
        <taxon>Eukaryota</taxon>
        <taxon>Fungi</taxon>
        <taxon>Dikarya</taxon>
        <taxon>Ascomycota</taxon>
        <taxon>Taphrinomycotina</taxon>
        <taxon>Schizosaccharomycetes</taxon>
        <taxon>Schizosaccharomycetales</taxon>
        <taxon>Schizosaccharomycetaceae</taxon>
        <taxon>Schizosaccharomyces</taxon>
    </lineage>
</organism>
<feature type="domain" description="HPt" evidence="3">
    <location>
        <begin position="107"/>
        <end position="209"/>
    </location>
</feature>
<feature type="modified residue" description="Phosphohistidine" evidence="1">
    <location>
        <position position="146"/>
    </location>
</feature>
<dbReference type="GO" id="GO:0005634">
    <property type="term" value="C:nucleus"/>
    <property type="evidence" value="ECO:0007669"/>
    <property type="project" value="EnsemblFungi"/>
</dbReference>
<dbReference type="GO" id="GO:0009927">
    <property type="term" value="F:histidine phosphotransfer kinase activity"/>
    <property type="evidence" value="ECO:0007669"/>
    <property type="project" value="EnsemblFungi"/>
</dbReference>
<keyword evidence="5" id="KW-1185">Reference proteome</keyword>
<dbReference type="STRING" id="653667.S9VN33"/>
<dbReference type="EMBL" id="KE546996">
    <property type="protein sequence ID" value="EPY49343.1"/>
    <property type="molecule type" value="Genomic_DNA"/>
</dbReference>
<dbReference type="SUPFAM" id="SSF47226">
    <property type="entry name" value="Histidine-containing phosphotransfer domain, HPT domain"/>
    <property type="match status" value="1"/>
</dbReference>
<sequence>MTSRMSSSKSSPAPPSELTQNSEEENERKNTNRNEPIDISNYLNGQNVSGKNLPIASLEALVNEGVLSDELSVVAYDMSFEDDMFRHPQLVDHTTFDQLLEMDDDDQHEFSKSIVFNYFEQAETTIKELQEALKQKDLKKLSSLGHFLKGSSAALGLTEMKKACERIQNYGALRSRDGALTLPTEEIALDFIAKTLNAVEDFYKDVHSYLLKFYQDIIH</sequence>
<proteinExistence type="predicted"/>
<dbReference type="PROSITE" id="PS50894">
    <property type="entry name" value="HPT"/>
    <property type="match status" value="1"/>
</dbReference>
<feature type="compositionally biased region" description="Basic and acidic residues" evidence="2">
    <location>
        <begin position="26"/>
        <end position="36"/>
    </location>
</feature>
<dbReference type="PANTHER" id="PTHR28242:SF52">
    <property type="entry name" value="PHOSPHORELAY INTERMEDIATE PROTEIN YPD1"/>
    <property type="match status" value="1"/>
</dbReference>
<dbReference type="InterPro" id="IPR045871">
    <property type="entry name" value="AHP1-5/YPD1"/>
</dbReference>
<reference evidence="4 5" key="1">
    <citation type="journal article" date="2011" name="Science">
        <title>Comparative functional genomics of the fission yeasts.</title>
        <authorList>
            <person name="Rhind N."/>
            <person name="Chen Z."/>
            <person name="Yassour M."/>
            <person name="Thompson D.A."/>
            <person name="Haas B.J."/>
            <person name="Habib N."/>
            <person name="Wapinski I."/>
            <person name="Roy S."/>
            <person name="Lin M.F."/>
            <person name="Heiman D.I."/>
            <person name="Young S.K."/>
            <person name="Furuya K."/>
            <person name="Guo Y."/>
            <person name="Pidoux A."/>
            <person name="Chen H.M."/>
            <person name="Robbertse B."/>
            <person name="Goldberg J.M."/>
            <person name="Aoki K."/>
            <person name="Bayne E.H."/>
            <person name="Berlin A.M."/>
            <person name="Desjardins C.A."/>
            <person name="Dobbs E."/>
            <person name="Dukaj L."/>
            <person name="Fan L."/>
            <person name="FitzGerald M.G."/>
            <person name="French C."/>
            <person name="Gujja S."/>
            <person name="Hansen K."/>
            <person name="Keifenheim D."/>
            <person name="Levin J.Z."/>
            <person name="Mosher R.A."/>
            <person name="Mueller C.A."/>
            <person name="Pfiffner J."/>
            <person name="Priest M."/>
            <person name="Russ C."/>
            <person name="Smialowska A."/>
            <person name="Swoboda P."/>
            <person name="Sykes S.M."/>
            <person name="Vaughn M."/>
            <person name="Vengrova S."/>
            <person name="Yoder R."/>
            <person name="Zeng Q."/>
            <person name="Allshire R."/>
            <person name="Baulcombe D."/>
            <person name="Birren B.W."/>
            <person name="Brown W."/>
            <person name="Ekwall K."/>
            <person name="Kellis M."/>
            <person name="Leatherwood J."/>
            <person name="Levin H."/>
            <person name="Margalit H."/>
            <person name="Martienssen R."/>
            <person name="Nieduszynski C.A."/>
            <person name="Spatafora J.W."/>
            <person name="Friedman N."/>
            <person name="Dalgaard J.Z."/>
            <person name="Baumann P."/>
            <person name="Niki H."/>
            <person name="Regev A."/>
            <person name="Nusbaum C."/>
        </authorList>
    </citation>
    <scope>NUCLEOTIDE SEQUENCE [LARGE SCALE GENOMIC DNA]</scope>
    <source>
        <strain evidence="5">OY26 / ATCC MYA-4695 / CBS 11777 / NBRC 106824 / NRRL Y48691</strain>
    </source>
</reference>
<dbReference type="GeneID" id="25038620"/>
<evidence type="ECO:0000313" key="5">
    <source>
        <dbReference type="Proteomes" id="UP000015464"/>
    </source>
</evidence>
<protein>
    <submittedName>
        <fullName evidence="4">Histidine-containing response regulator phosphotransferase Mpr1</fullName>
    </submittedName>
</protein>
<dbReference type="Gene3D" id="1.20.120.160">
    <property type="entry name" value="HPT domain"/>
    <property type="match status" value="1"/>
</dbReference>
<dbReference type="GO" id="GO:0010972">
    <property type="term" value="P:negative regulation of G2/M transition of mitotic cell cycle"/>
    <property type="evidence" value="ECO:0007669"/>
    <property type="project" value="EnsemblFungi"/>
</dbReference>
<dbReference type="SMART" id="SM00073">
    <property type="entry name" value="HPT"/>
    <property type="match status" value="1"/>
</dbReference>
<dbReference type="Pfam" id="PF01627">
    <property type="entry name" value="Hpt"/>
    <property type="match status" value="1"/>
</dbReference>
<dbReference type="Proteomes" id="UP000015464">
    <property type="component" value="Unassembled WGS sequence"/>
</dbReference>
<dbReference type="InterPro" id="IPR008207">
    <property type="entry name" value="Sig_transdc_His_kin_Hpt_dom"/>
</dbReference>
<dbReference type="GO" id="GO:0043424">
    <property type="term" value="F:protein histidine kinase binding"/>
    <property type="evidence" value="ECO:0007669"/>
    <property type="project" value="InterPro"/>
</dbReference>
<dbReference type="InterPro" id="IPR036641">
    <property type="entry name" value="HPT_dom_sf"/>
</dbReference>
<dbReference type="GO" id="GO:1900745">
    <property type="term" value="P:positive regulation of p38MAPK cascade"/>
    <property type="evidence" value="ECO:0007669"/>
    <property type="project" value="EnsemblFungi"/>
</dbReference>
<gene>
    <name evidence="4" type="ORF">SPOG_04307</name>
</gene>
<dbReference type="CDD" id="cd00088">
    <property type="entry name" value="HPT"/>
    <property type="match status" value="1"/>
</dbReference>
<dbReference type="GO" id="GO:0000160">
    <property type="term" value="P:phosphorelay signal transduction system"/>
    <property type="evidence" value="ECO:0007669"/>
    <property type="project" value="EnsemblFungi"/>
</dbReference>
<evidence type="ECO:0000313" key="4">
    <source>
        <dbReference type="EMBL" id="EPY49343.1"/>
    </source>
</evidence>
<keyword evidence="1" id="KW-0597">Phosphoprotein</keyword>
<dbReference type="OrthoDB" id="1673781at2759"/>
<name>S9VN33_SCHCR</name>
<feature type="compositionally biased region" description="Low complexity" evidence="2">
    <location>
        <begin position="1"/>
        <end position="11"/>
    </location>
</feature>
<dbReference type="OMA" id="DDDQHEF"/>
<evidence type="ECO:0000256" key="1">
    <source>
        <dbReference type="PROSITE-ProRule" id="PRU00110"/>
    </source>
</evidence>
<dbReference type="eggNOG" id="KOG4747">
    <property type="taxonomic scope" value="Eukaryota"/>
</dbReference>
<dbReference type="RefSeq" id="XP_013025837.1">
    <property type="nucleotide sequence ID" value="XM_013170383.1"/>
</dbReference>
<evidence type="ECO:0000256" key="2">
    <source>
        <dbReference type="SAM" id="MobiDB-lite"/>
    </source>
</evidence>
<evidence type="ECO:0000259" key="3">
    <source>
        <dbReference type="PROSITE" id="PS50894"/>
    </source>
</evidence>
<accession>S9VN33</accession>
<dbReference type="AlphaFoldDB" id="S9VN33"/>